<gene>
    <name evidence="2" type="ORF">PN457_04165</name>
</gene>
<dbReference type="RefSeq" id="WP_271731518.1">
    <property type="nucleotide sequence ID" value="NZ_JANQDP010000053.1"/>
</dbReference>
<accession>A0ABT5ANG1</accession>
<evidence type="ECO:0000313" key="2">
    <source>
        <dbReference type="EMBL" id="MDB9538861.1"/>
    </source>
</evidence>
<protein>
    <submittedName>
        <fullName evidence="2">Uncharacterized protein</fullName>
    </submittedName>
</protein>
<feature type="non-terminal residue" evidence="2">
    <location>
        <position position="67"/>
    </location>
</feature>
<evidence type="ECO:0000313" key="3">
    <source>
        <dbReference type="Proteomes" id="UP001212499"/>
    </source>
</evidence>
<dbReference type="Proteomes" id="UP001212499">
    <property type="component" value="Unassembled WGS sequence"/>
</dbReference>
<name>A0ABT5ANG1_9CYAN</name>
<reference evidence="2 3" key="1">
    <citation type="submission" date="2023-01" db="EMBL/GenBank/DDBJ databases">
        <title>Genomes from the Australian National Cyanobacteria Reference Collection.</title>
        <authorList>
            <person name="Willis A."/>
            <person name="Lee E.M.F."/>
        </authorList>
    </citation>
    <scope>NUCLEOTIDE SEQUENCE [LARGE SCALE GENOMIC DNA]</scope>
    <source>
        <strain evidence="2 3">CS-1033</strain>
    </source>
</reference>
<proteinExistence type="predicted"/>
<evidence type="ECO:0000256" key="1">
    <source>
        <dbReference type="SAM" id="MobiDB-lite"/>
    </source>
</evidence>
<sequence length="67" mass="7723">MEEVGDLLRTFAYLCAHLCAPLRLTTDIINTPYTPSTHETPPRHYYLYITPTPSRPRGNHPQQNLKT</sequence>
<dbReference type="EMBL" id="JAQMUH010000054">
    <property type="protein sequence ID" value="MDB9538861.1"/>
    <property type="molecule type" value="Genomic_DNA"/>
</dbReference>
<keyword evidence="3" id="KW-1185">Reference proteome</keyword>
<comment type="caution">
    <text evidence="2">The sequence shown here is derived from an EMBL/GenBank/DDBJ whole genome shotgun (WGS) entry which is preliminary data.</text>
</comment>
<organism evidence="2 3">
    <name type="scientific">Anabaenopsis arnoldii</name>
    <dbReference type="NCBI Taxonomy" id="2152938"/>
    <lineage>
        <taxon>Bacteria</taxon>
        <taxon>Bacillati</taxon>
        <taxon>Cyanobacteriota</taxon>
        <taxon>Cyanophyceae</taxon>
        <taxon>Nostocales</taxon>
        <taxon>Nodulariaceae</taxon>
        <taxon>Anabaenopsis</taxon>
    </lineage>
</organism>
<feature type="region of interest" description="Disordered" evidence="1">
    <location>
        <begin position="32"/>
        <end position="67"/>
    </location>
</feature>